<dbReference type="RefSeq" id="WP_156641511.1">
    <property type="nucleotide sequence ID" value="NZ_WOXT01000002.1"/>
</dbReference>
<dbReference type="Proteomes" id="UP000479692">
    <property type="component" value="Unassembled WGS sequence"/>
</dbReference>
<dbReference type="Gene3D" id="3.40.50.150">
    <property type="entry name" value="Vaccinia Virus protein VP39"/>
    <property type="match status" value="1"/>
</dbReference>
<reference evidence="1 2" key="1">
    <citation type="submission" date="2019-12" db="EMBL/GenBank/DDBJ databases">
        <authorList>
            <person name="Xu J."/>
        </authorList>
    </citation>
    <scope>NUCLEOTIDE SEQUENCE [LARGE SCALE GENOMIC DNA]</scope>
    <source>
        <strain evidence="1 2">HX-5-24</strain>
    </source>
</reference>
<accession>A0A7C9HV66</accession>
<dbReference type="EMBL" id="WOXT01000002">
    <property type="protein sequence ID" value="MUV14198.1"/>
    <property type="molecule type" value="Genomic_DNA"/>
</dbReference>
<protein>
    <recommendedName>
        <fullName evidence="3">Methyltransferase type 11 domain-containing protein</fullName>
    </recommendedName>
</protein>
<dbReference type="SUPFAM" id="SSF53335">
    <property type="entry name" value="S-adenosyl-L-methionine-dependent methyltransferases"/>
    <property type="match status" value="1"/>
</dbReference>
<dbReference type="AlphaFoldDB" id="A0A7C9HV66"/>
<name>A0A7C9HV66_9GAMM</name>
<organism evidence="1 2">
    <name type="scientific">Noviluteimonas gilva</name>
    <dbReference type="NCBI Taxonomy" id="2682097"/>
    <lineage>
        <taxon>Bacteria</taxon>
        <taxon>Pseudomonadati</taxon>
        <taxon>Pseudomonadota</taxon>
        <taxon>Gammaproteobacteria</taxon>
        <taxon>Lysobacterales</taxon>
        <taxon>Lysobacteraceae</taxon>
        <taxon>Noviluteimonas</taxon>
    </lineage>
</organism>
<comment type="caution">
    <text evidence="1">The sequence shown here is derived from an EMBL/GenBank/DDBJ whole genome shotgun (WGS) entry which is preliminary data.</text>
</comment>
<dbReference type="InterPro" id="IPR029063">
    <property type="entry name" value="SAM-dependent_MTases_sf"/>
</dbReference>
<sequence length="220" mass="23882">MPLPGTARQPEQAPLAGAWFASVAGRAILDSEDDIVRQAAAERPGQPWLRLMPVEGLEPVGERELPFHIADGAFHGPVRCALPLPFVSESIGTAVVQHVADGAVLPAALLEEIARVLVPGGRLWLLTLNPLAPYRMRWLRQGPSASEPVRWRRRLRTAGLEPEAVSQGVGPRWNSIPNASLQQGAGMRAAFLLRAEKRVVPLIPIRNRPLVRFNNGVPAA</sequence>
<proteinExistence type="predicted"/>
<gene>
    <name evidence="1" type="ORF">GN331_08260</name>
</gene>
<keyword evidence="2" id="KW-1185">Reference proteome</keyword>
<evidence type="ECO:0008006" key="3">
    <source>
        <dbReference type="Google" id="ProtNLM"/>
    </source>
</evidence>
<evidence type="ECO:0000313" key="1">
    <source>
        <dbReference type="EMBL" id="MUV14198.1"/>
    </source>
</evidence>
<evidence type="ECO:0000313" key="2">
    <source>
        <dbReference type="Proteomes" id="UP000479692"/>
    </source>
</evidence>